<evidence type="ECO:0000313" key="3">
    <source>
        <dbReference type="EMBL" id="AGB15467.1"/>
    </source>
</evidence>
<dbReference type="Proteomes" id="UP000010846">
    <property type="component" value="Chromosome"/>
</dbReference>
<protein>
    <recommendedName>
        <fullName evidence="2">Amphi-Trp domain-containing protein</fullName>
    </recommendedName>
</protein>
<sequence>MAADETENESDETEHEGERVMDRADGAAILREVADGVEDGRIEIEGENGFTAEIPEQFELEVEYEVAADEAELEVELAWPMEDGDAVSAEE</sequence>
<evidence type="ECO:0000313" key="4">
    <source>
        <dbReference type="Proteomes" id="UP000010846"/>
    </source>
</evidence>
<dbReference type="GeneID" id="14375097"/>
<feature type="region of interest" description="Disordered" evidence="1">
    <location>
        <begin position="1"/>
        <end position="25"/>
    </location>
</feature>
<dbReference type="Pfam" id="PF20068">
    <property type="entry name" value="Amphi-Trp"/>
    <property type="match status" value="1"/>
</dbReference>
<accession>L0IBY6</accession>
<feature type="compositionally biased region" description="Acidic residues" evidence="1">
    <location>
        <begin position="1"/>
        <end position="15"/>
    </location>
</feature>
<name>L0IBY6_HALRX</name>
<dbReference type="RefSeq" id="WP_007698448.1">
    <property type="nucleotide sequence ID" value="NC_019964.1"/>
</dbReference>
<dbReference type="HOGENOM" id="CLU_2419956_0_0_2"/>
<gene>
    <name evidence="3" type="ordered locus">Halru_0843</name>
</gene>
<dbReference type="NCBIfam" id="TIGR04354">
    <property type="entry name" value="amphi-Trp"/>
    <property type="match status" value="1"/>
</dbReference>
<reference evidence="3" key="1">
    <citation type="submission" date="2011-09" db="EMBL/GenBank/DDBJ databases">
        <title>Complete sequence of Halovivax ruber XH-70.</title>
        <authorList>
            <consortium name="US DOE Joint Genome Institute"/>
            <person name="Lucas S."/>
            <person name="Han J."/>
            <person name="Lapidus A."/>
            <person name="Cheng J.-F."/>
            <person name="Goodwin L."/>
            <person name="Pitluck S."/>
            <person name="Peters L."/>
            <person name="Mikhailova N."/>
            <person name="Davenport K."/>
            <person name="Detter J.C."/>
            <person name="Han C."/>
            <person name="Tapia R."/>
            <person name="Land M."/>
            <person name="Hauser L."/>
            <person name="Kyrpides N."/>
            <person name="Ivanova N."/>
            <person name="Pagani I."/>
            <person name="Sproer C."/>
            <person name="Anderson I."/>
            <person name="Woyke T."/>
        </authorList>
    </citation>
    <scope>NUCLEOTIDE SEQUENCE</scope>
    <source>
        <strain evidence="3">XH-70</strain>
    </source>
</reference>
<keyword evidence="4" id="KW-1185">Reference proteome</keyword>
<dbReference type="OrthoDB" id="350581at2157"/>
<evidence type="ECO:0000259" key="2">
    <source>
        <dbReference type="Pfam" id="PF20068"/>
    </source>
</evidence>
<dbReference type="STRING" id="797302.Halru_0843"/>
<organism evidence="3 4">
    <name type="scientific">Halovivax ruber (strain DSM 18193 / JCM 13892 / XH-70)</name>
    <dbReference type="NCBI Taxonomy" id="797302"/>
    <lineage>
        <taxon>Archaea</taxon>
        <taxon>Methanobacteriati</taxon>
        <taxon>Methanobacteriota</taxon>
        <taxon>Stenosarchaea group</taxon>
        <taxon>Halobacteria</taxon>
        <taxon>Halobacteriales</taxon>
        <taxon>Natrialbaceae</taxon>
        <taxon>Halovivax</taxon>
    </lineage>
</organism>
<evidence type="ECO:0000256" key="1">
    <source>
        <dbReference type="SAM" id="MobiDB-lite"/>
    </source>
</evidence>
<dbReference type="AlphaFoldDB" id="L0IBY6"/>
<feature type="compositionally biased region" description="Basic and acidic residues" evidence="1">
    <location>
        <begin position="16"/>
        <end position="25"/>
    </location>
</feature>
<feature type="domain" description="Amphi-Trp" evidence="2">
    <location>
        <begin position="12"/>
        <end position="85"/>
    </location>
</feature>
<dbReference type="InterPro" id="IPR027598">
    <property type="entry name" value="Amphi-Trp_dom"/>
</dbReference>
<dbReference type="KEGG" id="hru:Halru_0843"/>
<dbReference type="eggNOG" id="arCOG04789">
    <property type="taxonomic scope" value="Archaea"/>
</dbReference>
<proteinExistence type="predicted"/>
<dbReference type="EMBL" id="CP003050">
    <property type="protein sequence ID" value="AGB15467.1"/>
    <property type="molecule type" value="Genomic_DNA"/>
</dbReference>